<dbReference type="GO" id="GO:0004527">
    <property type="term" value="F:exonuclease activity"/>
    <property type="evidence" value="ECO:0007669"/>
    <property type="project" value="UniProtKB-KW"/>
</dbReference>
<dbReference type="InterPro" id="IPR004843">
    <property type="entry name" value="Calcineurin-like_PHP"/>
</dbReference>
<dbReference type="SUPFAM" id="SSF56300">
    <property type="entry name" value="Metallo-dependent phosphatases"/>
    <property type="match status" value="1"/>
</dbReference>
<keyword evidence="5" id="KW-0269">Exonuclease</keyword>
<evidence type="ECO:0000313" key="5">
    <source>
        <dbReference type="EMBL" id="PPE71529.1"/>
    </source>
</evidence>
<dbReference type="EMBL" id="PSNY01000001">
    <property type="protein sequence ID" value="PPE71529.1"/>
    <property type="molecule type" value="Genomic_DNA"/>
</dbReference>
<dbReference type="PANTHER" id="PTHR42988:SF2">
    <property type="entry name" value="CYCLIC NUCLEOTIDE PHOSPHODIESTERASE CBUA0032-RELATED"/>
    <property type="match status" value="1"/>
</dbReference>
<keyword evidence="2" id="KW-0378">Hydrolase</keyword>
<keyword evidence="5" id="KW-0540">Nuclease</keyword>
<keyword evidence="1" id="KW-0479">Metal-binding</keyword>
<dbReference type="InterPro" id="IPR029052">
    <property type="entry name" value="Metallo-depent_PP-like"/>
</dbReference>
<dbReference type="Pfam" id="PF00149">
    <property type="entry name" value="Metallophos"/>
    <property type="match status" value="1"/>
</dbReference>
<comment type="caution">
    <text evidence="5">The sequence shown here is derived from an EMBL/GenBank/DDBJ whole genome shotgun (WGS) entry which is preliminary data.</text>
</comment>
<gene>
    <name evidence="5" type="ORF">C1702_00570</name>
</gene>
<dbReference type="GO" id="GO:0046872">
    <property type="term" value="F:metal ion binding"/>
    <property type="evidence" value="ECO:0007669"/>
    <property type="project" value="UniProtKB-KW"/>
</dbReference>
<protein>
    <submittedName>
        <fullName evidence="5">DNA repair exonuclease</fullName>
    </submittedName>
</protein>
<dbReference type="AlphaFoldDB" id="A0A2S5T992"/>
<evidence type="ECO:0000313" key="6">
    <source>
        <dbReference type="Proteomes" id="UP000239406"/>
    </source>
</evidence>
<evidence type="ECO:0000256" key="4">
    <source>
        <dbReference type="ARBA" id="ARBA00025742"/>
    </source>
</evidence>
<evidence type="ECO:0000256" key="1">
    <source>
        <dbReference type="ARBA" id="ARBA00022723"/>
    </source>
</evidence>
<dbReference type="Gene3D" id="3.60.21.10">
    <property type="match status" value="1"/>
</dbReference>
<dbReference type="InterPro" id="IPR050884">
    <property type="entry name" value="CNP_phosphodiesterase-III"/>
</dbReference>
<dbReference type="RefSeq" id="WP_104355721.1">
    <property type="nucleotide sequence ID" value="NZ_CP064338.1"/>
</dbReference>
<organism evidence="5 6">
    <name type="scientific">Caldimonas thermodepolymerans</name>
    <dbReference type="NCBI Taxonomy" id="215580"/>
    <lineage>
        <taxon>Bacteria</taxon>
        <taxon>Pseudomonadati</taxon>
        <taxon>Pseudomonadota</taxon>
        <taxon>Betaproteobacteria</taxon>
        <taxon>Burkholderiales</taxon>
        <taxon>Sphaerotilaceae</taxon>
        <taxon>Caldimonas</taxon>
    </lineage>
</organism>
<keyword evidence="3" id="KW-0408">Iron</keyword>
<name>A0A2S5T992_9BURK</name>
<dbReference type="Proteomes" id="UP000239406">
    <property type="component" value="Unassembled WGS sequence"/>
</dbReference>
<keyword evidence="6" id="KW-1185">Reference proteome</keyword>
<evidence type="ECO:0000256" key="3">
    <source>
        <dbReference type="ARBA" id="ARBA00023004"/>
    </source>
</evidence>
<evidence type="ECO:0000256" key="2">
    <source>
        <dbReference type="ARBA" id="ARBA00022801"/>
    </source>
</evidence>
<comment type="similarity">
    <text evidence="4">Belongs to the cyclic nucleotide phosphodiesterase class-III family.</text>
</comment>
<sequence length="269" mass="30091">MTVLLHLSDTHFGTEQPEVVEALVRLAVRLRPQLVVLSGDITQRARAAQFRAAGRFVDRLDAPATLAIPGNHDIPLFNLAARLWAPYANYRRAFGTRLEPVHDADGLLVVCVNTTRAHRHKDGEVDAMQVRRVAERLRRARPEQLRIVVTHQPVHVTRPEDASNLLHGREDALRAWAEAGADLVLGGHIHLPYVQPLAGTLPGVSRAPWCVQAGTAVSRRVRDGVPNSVNVIRHDPQAWSRECLVERWDHRSTSGRFELFEATRIALVR</sequence>
<proteinExistence type="inferred from homology"/>
<dbReference type="PANTHER" id="PTHR42988">
    <property type="entry name" value="PHOSPHOHYDROLASE"/>
    <property type="match status" value="1"/>
</dbReference>
<accession>A0A2S5T992</accession>
<reference evidence="5 6" key="1">
    <citation type="submission" date="2018-02" db="EMBL/GenBank/DDBJ databases">
        <title>Reclassifiation of [Polyangium] brachysporum DSM 7029 as Guopingzhaonella breviflexa gen. nov., sp. nov., a member of the family Comamonadaceae.</title>
        <authorList>
            <person name="Tang B."/>
        </authorList>
    </citation>
    <scope>NUCLEOTIDE SEQUENCE [LARGE SCALE GENOMIC DNA]</scope>
    <source>
        <strain evidence="5 6">DSM 15344</strain>
    </source>
</reference>